<accession>A0AA90UI50</accession>
<protein>
    <recommendedName>
        <fullName evidence="1">Abortive phage infection protein C-terminal domain-containing protein</fullName>
    </recommendedName>
</protein>
<dbReference type="Pfam" id="PF10592">
    <property type="entry name" value="AIPR"/>
    <property type="match status" value="1"/>
</dbReference>
<feature type="domain" description="Abortive phage infection protein C-terminal" evidence="1">
    <location>
        <begin position="263"/>
        <end position="509"/>
    </location>
</feature>
<comment type="caution">
    <text evidence="2">The sequence shown here is derived from an EMBL/GenBank/DDBJ whole genome shotgun (WGS) entry which is preliminary data.</text>
</comment>
<dbReference type="SUPFAM" id="SSF50249">
    <property type="entry name" value="Nucleic acid-binding proteins"/>
    <property type="match status" value="1"/>
</dbReference>
<organism evidence="2 3">
    <name type="scientific">Segatella copri</name>
    <dbReference type="NCBI Taxonomy" id="165179"/>
    <lineage>
        <taxon>Bacteria</taxon>
        <taxon>Pseudomonadati</taxon>
        <taxon>Bacteroidota</taxon>
        <taxon>Bacteroidia</taxon>
        <taxon>Bacteroidales</taxon>
        <taxon>Prevotellaceae</taxon>
        <taxon>Segatella</taxon>
    </lineage>
</organism>
<dbReference type="RefSeq" id="WP_153129553.1">
    <property type="nucleotide sequence ID" value="NZ_VZCW01000394.1"/>
</dbReference>
<dbReference type="AlphaFoldDB" id="A0AA90UI50"/>
<dbReference type="Gene3D" id="2.40.50.140">
    <property type="entry name" value="Nucleic acid-binding proteins"/>
    <property type="match status" value="1"/>
</dbReference>
<evidence type="ECO:0000313" key="3">
    <source>
        <dbReference type="Proteomes" id="UP000442105"/>
    </source>
</evidence>
<name>A0AA90UI50_9BACT</name>
<dbReference type="InterPro" id="IPR012340">
    <property type="entry name" value="NA-bd_OB-fold"/>
</dbReference>
<dbReference type="InterPro" id="IPR018891">
    <property type="entry name" value="AIPR_C"/>
</dbReference>
<evidence type="ECO:0000259" key="1">
    <source>
        <dbReference type="Pfam" id="PF10592"/>
    </source>
</evidence>
<dbReference type="Proteomes" id="UP000442105">
    <property type="component" value="Unassembled WGS sequence"/>
</dbReference>
<reference evidence="3" key="1">
    <citation type="submission" date="2019-09" db="EMBL/GenBank/DDBJ databases">
        <title>Distinct polysaccharide growth profiles of human intestinal Prevotella copri isolates.</title>
        <authorList>
            <person name="Fehlner-Peach H."/>
            <person name="Magnabosco C."/>
            <person name="Raghavan V."/>
            <person name="Scher J.U."/>
            <person name="Tett A."/>
            <person name="Cox L.M."/>
            <person name="Gottsegen C."/>
            <person name="Watters A."/>
            <person name="Wiltshire- Gordon J.D."/>
            <person name="Segata N."/>
            <person name="Bonneau R."/>
            <person name="Littman D.R."/>
        </authorList>
    </citation>
    <scope>NUCLEOTIDE SEQUENCE [LARGE SCALE GENOMIC DNA]</scope>
    <source>
        <strain evidence="3">iAQ1179</strain>
    </source>
</reference>
<dbReference type="EMBL" id="VZCW01000394">
    <property type="protein sequence ID" value="MQN14215.1"/>
    <property type="molecule type" value="Genomic_DNA"/>
</dbReference>
<evidence type="ECO:0000313" key="2">
    <source>
        <dbReference type="EMBL" id="MQN14215.1"/>
    </source>
</evidence>
<proteinExistence type="predicted"/>
<gene>
    <name evidence="2" type="ORF">F7D95_15775</name>
</gene>
<sequence>MIYEPIIKAHQKKFVESFGLSKCSDSEAFEKFVNYTELLQHQPDAFSSDSELLDTVCIGGGDDGGIDGIAIKINNYLIKTIDEIDEFLKKGALEIEIIFIQAKSTKNFDSQELGAFISGIRAFFDKDSEYPFNEQVSFWRDVCWYLYSEDVMLQWKDAPVIRCYYVTLGEYRNHSQHNDQVRVFKNDMSNYCGKLIFHFQGAKEFKSIIEQNQNKFTSKLPYIETMELPGTNEVGNSCVALCGASDFVSMINTDDGIIRKTLFNDNVRDFQGDNSINSEIFNTIKNMPERFVLFNNGVTIVCSSFHQGNRLLEIENPQIVNGCQSSYLLFNAAKENIDISSISLVVKIISTNNSDLSNEIVKGTNRQNIVMEEAFECTRQFHKNLEQFINDYVADFPEKIYYERRAKQYADNPNIKQYQKFNLHNLTQYYVAAILQHPEKAHLHESFLLKKYQGQIFCDNHSDLPYFAVAYTFLTLERLIREKTITNFFIKYKAHLMMIYFRLIGGKKIDMNNERSSDKFALAVLNKTFNIESAKEYFEKAIEIFRNCEKYWTQNLHKSPHLMKEAQIFTDLIIKKMDGIPLEPIRQELQKLSSVREGVVKKVIFTVGRPFGFIKADNGEELFFSSKRNQKLNFRKLTGKRVSFQATLKDGKDRMQAYNINVINKE</sequence>